<feature type="domain" description="Microbial-type PARG catalytic" evidence="2">
    <location>
        <begin position="98"/>
        <end position="236"/>
    </location>
</feature>
<gene>
    <name evidence="3" type="ORF">LOD99_10982</name>
</gene>
<evidence type="ECO:0000259" key="2">
    <source>
        <dbReference type="Pfam" id="PF10021"/>
    </source>
</evidence>
<dbReference type="AlphaFoldDB" id="A0AAV7KB04"/>
<proteinExistence type="predicted"/>
<keyword evidence="4" id="KW-1185">Reference proteome</keyword>
<dbReference type="Gene3D" id="3.40.220.10">
    <property type="entry name" value="Leucine Aminopeptidase, subunit E, domain 1"/>
    <property type="match status" value="1"/>
</dbReference>
<comment type="caution">
    <text evidence="3">The sequence shown here is derived from an EMBL/GenBank/DDBJ whole genome shotgun (WGS) entry which is preliminary data.</text>
</comment>
<dbReference type="Proteomes" id="UP001165289">
    <property type="component" value="Unassembled WGS sequence"/>
</dbReference>
<feature type="region of interest" description="Disordered" evidence="1">
    <location>
        <begin position="1"/>
        <end position="22"/>
    </location>
</feature>
<reference evidence="3 4" key="1">
    <citation type="journal article" date="2023" name="BMC Biol.">
        <title>The compact genome of the sponge Oopsacas minuta (Hexactinellida) is lacking key metazoan core genes.</title>
        <authorList>
            <person name="Santini S."/>
            <person name="Schenkelaars Q."/>
            <person name="Jourda C."/>
            <person name="Duchesne M."/>
            <person name="Belahbib H."/>
            <person name="Rocher C."/>
            <person name="Selva M."/>
            <person name="Riesgo A."/>
            <person name="Vervoort M."/>
            <person name="Leys S.P."/>
            <person name="Kodjabachian L."/>
            <person name="Le Bivic A."/>
            <person name="Borchiellini C."/>
            <person name="Claverie J.M."/>
            <person name="Renard E."/>
        </authorList>
    </citation>
    <scope>NUCLEOTIDE SEQUENCE [LARGE SCALE GENOMIC DNA]</scope>
    <source>
        <strain evidence="3">SPO-2</strain>
    </source>
</reference>
<dbReference type="PANTHER" id="PTHR35596">
    <property type="entry name" value="DUF2263 DOMAIN-CONTAINING PROTEIN"/>
    <property type="match status" value="1"/>
</dbReference>
<name>A0AAV7KB04_9METZ</name>
<accession>A0AAV7KB04</accession>
<dbReference type="EMBL" id="JAKMXF010000083">
    <property type="protein sequence ID" value="KAI6658687.1"/>
    <property type="molecule type" value="Genomic_DNA"/>
</dbReference>
<protein>
    <recommendedName>
        <fullName evidence="2">Microbial-type PARG catalytic domain-containing protein</fullName>
    </recommendedName>
</protein>
<dbReference type="InterPro" id="IPR019261">
    <property type="entry name" value="PARG_cat_microbial"/>
</dbReference>
<dbReference type="InterPro" id="IPR043472">
    <property type="entry name" value="Macro_dom-like"/>
</dbReference>
<organism evidence="3 4">
    <name type="scientific">Oopsacas minuta</name>
    <dbReference type="NCBI Taxonomy" id="111878"/>
    <lineage>
        <taxon>Eukaryota</taxon>
        <taxon>Metazoa</taxon>
        <taxon>Porifera</taxon>
        <taxon>Hexactinellida</taxon>
        <taxon>Hexasterophora</taxon>
        <taxon>Lyssacinosida</taxon>
        <taxon>Leucopsacidae</taxon>
        <taxon>Oopsacas</taxon>
    </lineage>
</organism>
<dbReference type="PANTHER" id="PTHR35596:SF1">
    <property type="entry name" value="MICROBIAL-TYPE PARG CATALYTIC DOMAIN-CONTAINING PROTEIN"/>
    <property type="match status" value="1"/>
</dbReference>
<dbReference type="NCBIfam" id="TIGR02452">
    <property type="entry name" value="TIGR02452 family protein"/>
    <property type="match status" value="1"/>
</dbReference>
<dbReference type="Pfam" id="PF10021">
    <property type="entry name" value="PARG_cat_microb"/>
    <property type="match status" value="1"/>
</dbReference>
<sequence>MASASARGSRAKGKSKTQTTGIFSEIQHKGAPHKLAPIDHMVLMPLLRSRDVPKLLNFSATYYFNHELWLNAWQAALGKSDFAVIKSIRLFVQLNSIHASNLGAYFLPDGSKVTLPKDMICKSVQGTQQYNCAPVISTEPSSPLDTSFQVVKSDCLVAALDLVSQGLDPAVLVLASAYNPGGGYMEGAGAQEENLCRRTTLWQNLMDPFGVGGERKWVYPIPEFGAIYSPKVLVFRGEEKSGYAYLAEPVRLGFINSCAYRDPPVQTGKAGETRLSGKIIGNYLNKIRAIFSVDLLYKSQLFVGHSLSIYRIALNKCPGILLHDKISTEALI</sequence>
<dbReference type="InterPro" id="IPR012664">
    <property type="entry name" value="CHP02452"/>
</dbReference>
<evidence type="ECO:0000256" key="1">
    <source>
        <dbReference type="SAM" id="MobiDB-lite"/>
    </source>
</evidence>
<evidence type="ECO:0000313" key="3">
    <source>
        <dbReference type="EMBL" id="KAI6658687.1"/>
    </source>
</evidence>
<evidence type="ECO:0000313" key="4">
    <source>
        <dbReference type="Proteomes" id="UP001165289"/>
    </source>
</evidence>